<keyword evidence="4" id="KW-1185">Reference proteome</keyword>
<evidence type="ECO:0000313" key="3">
    <source>
        <dbReference type="EMBL" id="WAR06283.1"/>
    </source>
</evidence>
<dbReference type="Proteomes" id="UP001164746">
    <property type="component" value="Chromosome 5"/>
</dbReference>
<dbReference type="SUPFAM" id="SSF48726">
    <property type="entry name" value="Immunoglobulin"/>
    <property type="match status" value="1"/>
</dbReference>
<name>A0ABY7E8H8_MYAAR</name>
<dbReference type="Gene3D" id="2.60.40.10">
    <property type="entry name" value="Immunoglobulins"/>
    <property type="match status" value="1"/>
</dbReference>
<dbReference type="PANTHER" id="PTHR45889">
    <property type="entry name" value="IG-LIKE DOMAIN-CONTAINING PROTEIN"/>
    <property type="match status" value="1"/>
</dbReference>
<dbReference type="InterPro" id="IPR036179">
    <property type="entry name" value="Ig-like_dom_sf"/>
</dbReference>
<dbReference type="InterPro" id="IPR013783">
    <property type="entry name" value="Ig-like_fold"/>
</dbReference>
<evidence type="ECO:0000259" key="2">
    <source>
        <dbReference type="PROSITE" id="PS50835"/>
    </source>
</evidence>
<feature type="region of interest" description="Disordered" evidence="1">
    <location>
        <begin position="124"/>
        <end position="178"/>
    </location>
</feature>
<dbReference type="EMBL" id="CP111016">
    <property type="protein sequence ID" value="WAR06283.1"/>
    <property type="molecule type" value="Genomic_DNA"/>
</dbReference>
<accession>A0ABY7E8H8</accession>
<protein>
    <recommendedName>
        <fullName evidence="2">Ig-like domain-containing protein</fullName>
    </recommendedName>
</protein>
<dbReference type="InterPro" id="IPR003599">
    <property type="entry name" value="Ig_sub"/>
</dbReference>
<sequence length="210" mass="23241">MTPDRRNVTVDVKCSPMYPNDYNHSTTIDTRPGEKAILNFSVFSNPPPIQFTWTNISNNMRIPIISSASDRVIIDTTDGMSSSLILTSVQPWDSGNYSVRVENEIGSMIETFLILVNINTDPASEPSTVANSGSGTGKVVGESDRLSDESTLNDDTRYEDLAMGPTRTPTEYSDLDFRCRTEQSRKQTVFKDSDVYENLKLTSTNNSASS</sequence>
<proteinExistence type="predicted"/>
<evidence type="ECO:0000256" key="1">
    <source>
        <dbReference type="SAM" id="MobiDB-lite"/>
    </source>
</evidence>
<feature type="compositionally biased region" description="Polar residues" evidence="1">
    <location>
        <begin position="124"/>
        <end position="133"/>
    </location>
</feature>
<dbReference type="Pfam" id="PF13927">
    <property type="entry name" value="Ig_3"/>
    <property type="match status" value="1"/>
</dbReference>
<dbReference type="PANTHER" id="PTHR45889:SF8">
    <property type="entry name" value="IG-LIKE DOMAIN-CONTAINING PROTEIN"/>
    <property type="match status" value="1"/>
</dbReference>
<feature type="compositionally biased region" description="Basic and acidic residues" evidence="1">
    <location>
        <begin position="141"/>
        <end position="160"/>
    </location>
</feature>
<organism evidence="3 4">
    <name type="scientific">Mya arenaria</name>
    <name type="common">Soft-shell clam</name>
    <dbReference type="NCBI Taxonomy" id="6604"/>
    <lineage>
        <taxon>Eukaryota</taxon>
        <taxon>Metazoa</taxon>
        <taxon>Spiralia</taxon>
        <taxon>Lophotrochozoa</taxon>
        <taxon>Mollusca</taxon>
        <taxon>Bivalvia</taxon>
        <taxon>Autobranchia</taxon>
        <taxon>Heteroconchia</taxon>
        <taxon>Euheterodonta</taxon>
        <taxon>Imparidentia</taxon>
        <taxon>Neoheterodontei</taxon>
        <taxon>Myida</taxon>
        <taxon>Myoidea</taxon>
        <taxon>Myidae</taxon>
        <taxon>Mya</taxon>
    </lineage>
</organism>
<gene>
    <name evidence="3" type="ORF">MAR_021652</name>
</gene>
<feature type="domain" description="Ig-like" evidence="2">
    <location>
        <begin position="19"/>
        <end position="110"/>
    </location>
</feature>
<reference evidence="3" key="1">
    <citation type="submission" date="2022-11" db="EMBL/GenBank/DDBJ databases">
        <title>Centuries of genome instability and evolution in soft-shell clam transmissible cancer (bioRxiv).</title>
        <authorList>
            <person name="Hart S.F.M."/>
            <person name="Yonemitsu M.A."/>
            <person name="Giersch R.M."/>
            <person name="Beal B.F."/>
            <person name="Arriagada G."/>
            <person name="Davis B.W."/>
            <person name="Ostrander E.A."/>
            <person name="Goff S.P."/>
            <person name="Metzger M.J."/>
        </authorList>
    </citation>
    <scope>NUCLEOTIDE SEQUENCE</scope>
    <source>
        <strain evidence="3">MELC-2E11</strain>
        <tissue evidence="3">Siphon/mantle</tissue>
    </source>
</reference>
<evidence type="ECO:0000313" key="4">
    <source>
        <dbReference type="Proteomes" id="UP001164746"/>
    </source>
</evidence>
<dbReference type="InterPro" id="IPR007110">
    <property type="entry name" value="Ig-like_dom"/>
</dbReference>
<dbReference type="SMART" id="SM00409">
    <property type="entry name" value="IG"/>
    <property type="match status" value="1"/>
</dbReference>
<dbReference type="PROSITE" id="PS50835">
    <property type="entry name" value="IG_LIKE"/>
    <property type="match status" value="1"/>
</dbReference>